<dbReference type="InterPro" id="IPR001296">
    <property type="entry name" value="Glyco_trans_1"/>
</dbReference>
<dbReference type="PANTHER" id="PTHR12526">
    <property type="entry name" value="GLYCOSYLTRANSFERASE"/>
    <property type="match status" value="1"/>
</dbReference>
<evidence type="ECO:0000259" key="1">
    <source>
        <dbReference type="Pfam" id="PF00534"/>
    </source>
</evidence>
<evidence type="ECO:0000313" key="4">
    <source>
        <dbReference type="Proteomes" id="UP000779809"/>
    </source>
</evidence>
<gene>
    <name evidence="3" type="ORF">HYX28_06960</name>
</gene>
<dbReference type="EMBL" id="JACPNR010000009">
    <property type="protein sequence ID" value="MBI2678505.1"/>
    <property type="molecule type" value="Genomic_DNA"/>
</dbReference>
<dbReference type="Pfam" id="PF13439">
    <property type="entry name" value="Glyco_transf_4"/>
    <property type="match status" value="1"/>
</dbReference>
<dbReference type="Proteomes" id="UP000779809">
    <property type="component" value="Unassembled WGS sequence"/>
</dbReference>
<reference evidence="3" key="1">
    <citation type="submission" date="2020-07" db="EMBL/GenBank/DDBJ databases">
        <title>Huge and variable diversity of episymbiotic CPR bacteria and DPANN archaea in groundwater ecosystems.</title>
        <authorList>
            <person name="He C.Y."/>
            <person name="Keren R."/>
            <person name="Whittaker M."/>
            <person name="Farag I.F."/>
            <person name="Doudna J."/>
            <person name="Cate J.H.D."/>
            <person name="Banfield J.F."/>
        </authorList>
    </citation>
    <scope>NUCLEOTIDE SEQUENCE</scope>
    <source>
        <strain evidence="3">NC_groundwater_580_Pr5_B-0.1um_64_19</strain>
    </source>
</reference>
<comment type="caution">
    <text evidence="3">The sequence shown here is derived from an EMBL/GenBank/DDBJ whole genome shotgun (WGS) entry which is preliminary data.</text>
</comment>
<dbReference type="GO" id="GO:0016757">
    <property type="term" value="F:glycosyltransferase activity"/>
    <property type="evidence" value="ECO:0007669"/>
    <property type="project" value="InterPro"/>
</dbReference>
<feature type="domain" description="Glycosyltransferase subfamily 4-like N-terminal" evidence="2">
    <location>
        <begin position="18"/>
        <end position="124"/>
    </location>
</feature>
<organism evidence="3 4">
    <name type="scientific">Candidatus Korobacter versatilis</name>
    <dbReference type="NCBI Taxonomy" id="658062"/>
    <lineage>
        <taxon>Bacteria</taxon>
        <taxon>Pseudomonadati</taxon>
        <taxon>Acidobacteriota</taxon>
        <taxon>Terriglobia</taxon>
        <taxon>Terriglobales</taxon>
        <taxon>Candidatus Korobacteraceae</taxon>
        <taxon>Candidatus Korobacter</taxon>
    </lineage>
</organism>
<name>A0A932ER50_9BACT</name>
<feature type="domain" description="Glycosyl transferase family 1" evidence="1">
    <location>
        <begin position="169"/>
        <end position="300"/>
    </location>
</feature>
<dbReference type="Pfam" id="PF00534">
    <property type="entry name" value="Glycos_transf_1"/>
    <property type="match status" value="1"/>
</dbReference>
<dbReference type="CDD" id="cd03802">
    <property type="entry name" value="GT4_AviGT4-like"/>
    <property type="match status" value="1"/>
</dbReference>
<dbReference type="Gene3D" id="3.40.50.2000">
    <property type="entry name" value="Glycogen Phosphorylase B"/>
    <property type="match status" value="2"/>
</dbReference>
<dbReference type="PANTHER" id="PTHR12526:SF595">
    <property type="entry name" value="BLL5217 PROTEIN"/>
    <property type="match status" value="1"/>
</dbReference>
<accession>A0A932ER50</accession>
<evidence type="ECO:0000313" key="3">
    <source>
        <dbReference type="EMBL" id="MBI2678505.1"/>
    </source>
</evidence>
<sequence>MRIALVASPFIAVPPTHYGGTELFIAQLAEGLQQRGLDVVVYTNGESTVKVERRALYPQAQWPIAGEVYDNLKDLNHASWALRDAAAAGCDLIHVNNVPGIVFSRFVKQPVVYTMHHPHVAELSEIFEHFPKVQYVTISDFQRRLERVPRLRTIHHGLDFTQYQCGAGKRDYLAFIGRIAPVKGPDLAIAAAKKAGIPLKIAGEVQPVFRAYFEREVLPQIDGKFIQYIGEVDMAEKNELLAGARALLFPIQWDEPFGLVMIEAMACGTPVLALPGGSVPEVVNEGVSGHLCRNVDEMADHARHLALPPAAVRADAEARFSIARMVQEYQDLYAELLAAPGAAVPADLGEAVA</sequence>
<proteinExistence type="predicted"/>
<dbReference type="InterPro" id="IPR028098">
    <property type="entry name" value="Glyco_trans_4-like_N"/>
</dbReference>
<dbReference type="AlphaFoldDB" id="A0A932ER50"/>
<protein>
    <submittedName>
        <fullName evidence="3">Glycosyltransferase family 4 protein</fullName>
    </submittedName>
</protein>
<dbReference type="SUPFAM" id="SSF53756">
    <property type="entry name" value="UDP-Glycosyltransferase/glycogen phosphorylase"/>
    <property type="match status" value="1"/>
</dbReference>
<evidence type="ECO:0000259" key="2">
    <source>
        <dbReference type="Pfam" id="PF13439"/>
    </source>
</evidence>